<name>A0A8T2J087_9PIPI</name>
<evidence type="ECO:0000256" key="6">
    <source>
        <dbReference type="ARBA" id="ARBA00045173"/>
    </source>
</evidence>
<dbReference type="InterPro" id="IPR051374">
    <property type="entry name" value="Ataxin-10/CTR86_families"/>
</dbReference>
<feature type="domain" description="Ataxin-10" evidence="7">
    <location>
        <begin position="458"/>
        <end position="554"/>
    </location>
</feature>
<dbReference type="Gene3D" id="1.25.10.10">
    <property type="entry name" value="Leucine-rich Repeat Variant"/>
    <property type="match status" value="2"/>
</dbReference>
<comment type="function">
    <text evidence="6">May play a role in the regulation of cytokinesis. May play a role in signaling by stimulating protein glycosylation. Induces neuritogenesis by activating the Ras-MAP kinase pathway and is necessary for the survival of cerebellar neurons. Does not appear to play a major role in ciliogenesis.</text>
</comment>
<accession>A0A8T2J087</accession>
<evidence type="ECO:0000313" key="8">
    <source>
        <dbReference type="EMBL" id="KAG8438625.1"/>
    </source>
</evidence>
<evidence type="ECO:0000256" key="5">
    <source>
        <dbReference type="ARBA" id="ARBA00023306"/>
    </source>
</evidence>
<dbReference type="EMBL" id="JAACNH010000006">
    <property type="protein sequence ID" value="KAG8438625.1"/>
    <property type="molecule type" value="Genomic_DNA"/>
</dbReference>
<keyword evidence="9" id="KW-1185">Reference proteome</keyword>
<keyword evidence="5" id="KW-0131">Cell cycle</keyword>
<dbReference type="GO" id="GO:0031175">
    <property type="term" value="P:neuron projection development"/>
    <property type="evidence" value="ECO:0007669"/>
    <property type="project" value="TreeGrafter"/>
</dbReference>
<dbReference type="Pfam" id="PF09759">
    <property type="entry name" value="Atx10homo_assoc"/>
    <property type="match status" value="1"/>
</dbReference>
<dbReference type="OrthoDB" id="379794at2759"/>
<dbReference type="GO" id="GO:0005829">
    <property type="term" value="C:cytosol"/>
    <property type="evidence" value="ECO:0007669"/>
    <property type="project" value="TreeGrafter"/>
</dbReference>
<proteinExistence type="inferred from homology"/>
<protein>
    <recommendedName>
        <fullName evidence="3">Ataxin-10</fullName>
    </recommendedName>
</protein>
<evidence type="ECO:0000313" key="9">
    <source>
        <dbReference type="Proteomes" id="UP000812440"/>
    </source>
</evidence>
<reference evidence="8" key="1">
    <citation type="thesis" date="2020" institute="ProQuest LLC" country="789 East Eisenhower Parkway, Ann Arbor, MI, USA">
        <title>Comparative Genomics and Chromosome Evolution.</title>
        <authorList>
            <person name="Mudd A.B."/>
        </authorList>
    </citation>
    <scope>NUCLEOTIDE SEQUENCE</scope>
    <source>
        <strain evidence="8">Female2</strain>
        <tissue evidence="8">Blood</tissue>
    </source>
</reference>
<dbReference type="GO" id="GO:0051301">
    <property type="term" value="P:cell division"/>
    <property type="evidence" value="ECO:0007669"/>
    <property type="project" value="UniProtKB-KW"/>
</dbReference>
<dbReference type="SUPFAM" id="SSF48371">
    <property type="entry name" value="ARM repeat"/>
    <property type="match status" value="1"/>
</dbReference>
<dbReference type="InterPro" id="IPR011989">
    <property type="entry name" value="ARM-like"/>
</dbReference>
<organism evidence="8 9">
    <name type="scientific">Hymenochirus boettgeri</name>
    <name type="common">Congo dwarf clawed frog</name>
    <dbReference type="NCBI Taxonomy" id="247094"/>
    <lineage>
        <taxon>Eukaryota</taxon>
        <taxon>Metazoa</taxon>
        <taxon>Chordata</taxon>
        <taxon>Craniata</taxon>
        <taxon>Vertebrata</taxon>
        <taxon>Euteleostomi</taxon>
        <taxon>Amphibia</taxon>
        <taxon>Batrachia</taxon>
        <taxon>Anura</taxon>
        <taxon>Pipoidea</taxon>
        <taxon>Pipidae</taxon>
        <taxon>Pipinae</taxon>
        <taxon>Hymenochirus</taxon>
    </lineage>
</organism>
<evidence type="ECO:0000256" key="1">
    <source>
        <dbReference type="ARBA" id="ARBA00004214"/>
    </source>
</evidence>
<dbReference type="InterPro" id="IPR016024">
    <property type="entry name" value="ARM-type_fold"/>
</dbReference>
<gene>
    <name evidence="8" type="ORF">GDO86_004983</name>
</gene>
<dbReference type="AlphaFoldDB" id="A0A8T2J087"/>
<sequence>MVIPYVAGVSEKLKRIFKKHRIPVCFKPNNTLRQQLVHPKDPNTKYNRMNDYSIYTMTWMNEYYRYTMTWMDEYYRYTMTWMNEYYRYTMTWMDEYYRYTVTWMNEYYRCTVTWMDEYYRRTVTWMDEYYRQPRVFNLISKILSRVSSEIQTGPKSGTSGENLFVLSAECWRCLRNACVQCVQNQDFVRNVGLIDDSVRLLQTFSNFHILQEYELVALRCGLQFLGNVATGNKDSQNRIWTCAFPELFLKCLELKDEKVVVYSSMVLFTCISHEKMSTFQDSPNINVAMKVISAYNKNPDAEWLYLLVTGHFILCPELVEAIYLRQNNRQRITFLELILSKATQTEPLSAEEAERLKSVAAFLSLCFQNQCKAVLQLTSTVECDQEETLVVVRLLDILCEFTSNNEHISFLQTFSGLLETAVDILRLTHLAGKQSKNVFTAVHTDSLGQDLIHAAVGFKAHLIRIIGNLCYKNKENQDKVFELDGISLILDNCSIDDNNPFLNQWAVFAIRNLTENNDRNQELIANMERQGLADSSLLKNMGLSVEQCDGKLVLKSLKKSQ</sequence>
<comment type="similarity">
    <text evidence="2">Belongs to the ataxin-10 family.</text>
</comment>
<dbReference type="Proteomes" id="UP000812440">
    <property type="component" value="Chromosome 3"/>
</dbReference>
<dbReference type="PANTHER" id="PTHR13255:SF0">
    <property type="entry name" value="ATAXIN-10"/>
    <property type="match status" value="1"/>
</dbReference>
<dbReference type="InterPro" id="IPR019156">
    <property type="entry name" value="Ataxin-10_domain"/>
</dbReference>
<comment type="caution">
    <text evidence="8">The sequence shown here is derived from an EMBL/GenBank/DDBJ whole genome shotgun (WGS) entry which is preliminary data.</text>
</comment>
<evidence type="ECO:0000256" key="4">
    <source>
        <dbReference type="ARBA" id="ARBA00022618"/>
    </source>
</evidence>
<dbReference type="GO" id="GO:0030496">
    <property type="term" value="C:midbody"/>
    <property type="evidence" value="ECO:0007669"/>
    <property type="project" value="UniProtKB-SubCell"/>
</dbReference>
<evidence type="ECO:0000256" key="3">
    <source>
        <dbReference type="ARBA" id="ARBA00018804"/>
    </source>
</evidence>
<comment type="subcellular location">
    <subcellularLocation>
        <location evidence="1">Midbody</location>
    </subcellularLocation>
</comment>
<evidence type="ECO:0000259" key="7">
    <source>
        <dbReference type="Pfam" id="PF09759"/>
    </source>
</evidence>
<evidence type="ECO:0000256" key="2">
    <source>
        <dbReference type="ARBA" id="ARBA00008384"/>
    </source>
</evidence>
<dbReference type="PANTHER" id="PTHR13255">
    <property type="entry name" value="ATAXIN-10"/>
    <property type="match status" value="1"/>
</dbReference>
<keyword evidence="4" id="KW-0132">Cell division</keyword>